<name>A0A2R6S5I4_9APHY</name>
<accession>A0A2R6S5I4</accession>
<feature type="region of interest" description="Disordered" evidence="1">
    <location>
        <begin position="224"/>
        <end position="256"/>
    </location>
</feature>
<gene>
    <name evidence="2" type="ORF">PHLCEN_2v629</name>
</gene>
<feature type="compositionally biased region" description="Polar residues" evidence="1">
    <location>
        <begin position="63"/>
        <end position="78"/>
    </location>
</feature>
<keyword evidence="3" id="KW-1185">Reference proteome</keyword>
<feature type="compositionally biased region" description="Basic residues" evidence="1">
    <location>
        <begin position="81"/>
        <end position="90"/>
    </location>
</feature>
<dbReference type="OrthoDB" id="2013972at2759"/>
<evidence type="ECO:0000313" key="2">
    <source>
        <dbReference type="EMBL" id="PSS37515.1"/>
    </source>
</evidence>
<proteinExistence type="predicted"/>
<evidence type="ECO:0000256" key="1">
    <source>
        <dbReference type="SAM" id="MobiDB-lite"/>
    </source>
</evidence>
<feature type="region of interest" description="Disordered" evidence="1">
    <location>
        <begin position="1"/>
        <end position="171"/>
    </location>
</feature>
<feature type="compositionally biased region" description="Basic and acidic residues" evidence="1">
    <location>
        <begin position="247"/>
        <end position="256"/>
    </location>
</feature>
<dbReference type="STRING" id="98765.A0A2R6S5I4"/>
<dbReference type="EMBL" id="MLYV02000040">
    <property type="protein sequence ID" value="PSS37515.1"/>
    <property type="molecule type" value="Genomic_DNA"/>
</dbReference>
<dbReference type="Proteomes" id="UP000186601">
    <property type="component" value="Unassembled WGS sequence"/>
</dbReference>
<feature type="compositionally biased region" description="Polar residues" evidence="1">
    <location>
        <begin position="39"/>
        <end position="55"/>
    </location>
</feature>
<reference evidence="2 3" key="1">
    <citation type="submission" date="2018-02" db="EMBL/GenBank/DDBJ databases">
        <title>Genome sequence of the basidiomycete white-rot fungus Phlebia centrifuga.</title>
        <authorList>
            <person name="Granchi Z."/>
            <person name="Peng M."/>
            <person name="de Vries R.P."/>
            <person name="Hilden K."/>
            <person name="Makela M.R."/>
            <person name="Grigoriev I."/>
            <person name="Riley R."/>
        </authorList>
    </citation>
    <scope>NUCLEOTIDE SEQUENCE [LARGE SCALE GENOMIC DNA]</scope>
    <source>
        <strain evidence="2 3">FBCC195</strain>
    </source>
</reference>
<sequence>MAEASRCLGDSRGPMLAPHPSRLRSNSSPIRPQGAHPESTLSSEIQPASSTSPQKPSELPRTRSGSISFFAAPSQSSGGIRKSKLFRLKRPSSSSAALQPNYRRDLVAEPPSTTPPRPPRNPARATPVARPSSSSGVPSAQRKLQRVRSLSTTSHSRESSPHRGFGPILESGSDFVLQRKKSRTSKVKLPQNISRVQESPAEIQFSTTDRTILEELKRKMEARDAQFVVKNGKRHHPHPSSEVPYPRSHERHIVDK</sequence>
<organism evidence="2 3">
    <name type="scientific">Hermanssonia centrifuga</name>
    <dbReference type="NCBI Taxonomy" id="98765"/>
    <lineage>
        <taxon>Eukaryota</taxon>
        <taxon>Fungi</taxon>
        <taxon>Dikarya</taxon>
        <taxon>Basidiomycota</taxon>
        <taxon>Agaricomycotina</taxon>
        <taxon>Agaricomycetes</taxon>
        <taxon>Polyporales</taxon>
        <taxon>Meruliaceae</taxon>
        <taxon>Hermanssonia</taxon>
    </lineage>
</organism>
<evidence type="ECO:0000313" key="3">
    <source>
        <dbReference type="Proteomes" id="UP000186601"/>
    </source>
</evidence>
<dbReference type="AlphaFoldDB" id="A0A2R6S5I4"/>
<comment type="caution">
    <text evidence="2">The sequence shown here is derived from an EMBL/GenBank/DDBJ whole genome shotgun (WGS) entry which is preliminary data.</text>
</comment>
<feature type="compositionally biased region" description="Pro residues" evidence="1">
    <location>
        <begin position="112"/>
        <end position="121"/>
    </location>
</feature>
<protein>
    <submittedName>
        <fullName evidence="2">Uncharacterized protein</fullName>
    </submittedName>
</protein>
<feature type="compositionally biased region" description="Low complexity" evidence="1">
    <location>
        <begin position="122"/>
        <end position="131"/>
    </location>
</feature>